<feature type="compositionally biased region" description="Basic and acidic residues" evidence="1">
    <location>
        <begin position="143"/>
        <end position="156"/>
    </location>
</feature>
<dbReference type="Proteomes" id="UP001500683">
    <property type="component" value="Unassembled WGS sequence"/>
</dbReference>
<feature type="compositionally biased region" description="Basic and acidic residues" evidence="1">
    <location>
        <begin position="72"/>
        <end position="98"/>
    </location>
</feature>
<accession>A0ABP7X279</accession>
<comment type="caution">
    <text evidence="2">The sequence shown here is derived from an EMBL/GenBank/DDBJ whole genome shotgun (WGS) entry which is preliminary data.</text>
</comment>
<evidence type="ECO:0000256" key="1">
    <source>
        <dbReference type="SAM" id="MobiDB-lite"/>
    </source>
</evidence>
<gene>
    <name evidence="2" type="ORF">GCM10022214_81190</name>
</gene>
<organism evidence="2 3">
    <name type="scientific">Actinomadura miaoliensis</name>
    <dbReference type="NCBI Taxonomy" id="430685"/>
    <lineage>
        <taxon>Bacteria</taxon>
        <taxon>Bacillati</taxon>
        <taxon>Actinomycetota</taxon>
        <taxon>Actinomycetes</taxon>
        <taxon>Streptosporangiales</taxon>
        <taxon>Thermomonosporaceae</taxon>
        <taxon>Actinomadura</taxon>
    </lineage>
</organism>
<evidence type="ECO:0000313" key="3">
    <source>
        <dbReference type="Proteomes" id="UP001500683"/>
    </source>
</evidence>
<proteinExistence type="predicted"/>
<reference evidence="3" key="1">
    <citation type="journal article" date="2019" name="Int. J. Syst. Evol. Microbiol.">
        <title>The Global Catalogue of Microorganisms (GCM) 10K type strain sequencing project: providing services to taxonomists for standard genome sequencing and annotation.</title>
        <authorList>
            <consortium name="The Broad Institute Genomics Platform"/>
            <consortium name="The Broad Institute Genome Sequencing Center for Infectious Disease"/>
            <person name="Wu L."/>
            <person name="Ma J."/>
        </authorList>
    </citation>
    <scope>NUCLEOTIDE SEQUENCE [LARGE SCALE GENOMIC DNA]</scope>
    <source>
        <strain evidence="3">JCM 16702</strain>
    </source>
</reference>
<feature type="region of interest" description="Disordered" evidence="1">
    <location>
        <begin position="72"/>
        <end position="166"/>
    </location>
</feature>
<name>A0ABP7X279_9ACTN</name>
<keyword evidence="3" id="KW-1185">Reference proteome</keyword>
<dbReference type="EMBL" id="BAAAZG010000069">
    <property type="protein sequence ID" value="GAA4102893.1"/>
    <property type="molecule type" value="Genomic_DNA"/>
</dbReference>
<evidence type="ECO:0000313" key="2">
    <source>
        <dbReference type="EMBL" id="GAA4102893.1"/>
    </source>
</evidence>
<sequence>MAHQGDGEPSVYEEIGDRLKKEFVGVHPPETVTRCVAAARYGAQEVTGAAAPGLVEKIARKHLQVLAMVAAEKQRAERRRAERREAERREADRADGHEPGQGTGHDTEARHDADGAAAGDARGRHRVERRPDGRAMPPPDDGEERRRDDRRADLPHTPRSATGNAP</sequence>
<protein>
    <submittedName>
        <fullName evidence="2">Uncharacterized protein</fullName>
    </submittedName>
</protein>
<feature type="compositionally biased region" description="Basic and acidic residues" evidence="1">
    <location>
        <begin position="105"/>
        <end position="114"/>
    </location>
</feature>